<organism evidence="2 3">
    <name type="scientific">Naegleria lovaniensis</name>
    <name type="common">Amoeba</name>
    <dbReference type="NCBI Taxonomy" id="51637"/>
    <lineage>
        <taxon>Eukaryota</taxon>
        <taxon>Discoba</taxon>
        <taxon>Heterolobosea</taxon>
        <taxon>Tetramitia</taxon>
        <taxon>Eutetramitia</taxon>
        <taxon>Vahlkampfiidae</taxon>
        <taxon>Naegleria</taxon>
    </lineage>
</organism>
<protein>
    <submittedName>
        <fullName evidence="2">Uncharacterized protein</fullName>
    </submittedName>
</protein>
<evidence type="ECO:0000313" key="3">
    <source>
        <dbReference type="Proteomes" id="UP000816034"/>
    </source>
</evidence>
<evidence type="ECO:0000313" key="2">
    <source>
        <dbReference type="EMBL" id="KAG2393238.1"/>
    </source>
</evidence>
<accession>A0AA88H292</accession>
<dbReference type="Gene3D" id="3.80.10.10">
    <property type="entry name" value="Ribonuclease Inhibitor"/>
    <property type="match status" value="1"/>
</dbReference>
<dbReference type="SUPFAM" id="SSF52047">
    <property type="entry name" value="RNI-like"/>
    <property type="match status" value="1"/>
</dbReference>
<dbReference type="InterPro" id="IPR032675">
    <property type="entry name" value="LRR_dom_sf"/>
</dbReference>
<comment type="caution">
    <text evidence="2">The sequence shown here is derived from an EMBL/GenBank/DDBJ whole genome shotgun (WGS) entry which is preliminary data.</text>
</comment>
<evidence type="ECO:0000256" key="1">
    <source>
        <dbReference type="SAM" id="MobiDB-lite"/>
    </source>
</evidence>
<dbReference type="EMBL" id="PYSW02000003">
    <property type="protein sequence ID" value="KAG2393238.1"/>
    <property type="molecule type" value="Genomic_DNA"/>
</dbReference>
<name>A0AA88H292_NAELO</name>
<feature type="compositionally biased region" description="Polar residues" evidence="1">
    <location>
        <begin position="1"/>
        <end position="10"/>
    </location>
</feature>
<keyword evidence="3" id="KW-1185">Reference proteome</keyword>
<gene>
    <name evidence="2" type="ORF">C9374_009815</name>
</gene>
<feature type="compositionally biased region" description="Low complexity" evidence="1">
    <location>
        <begin position="11"/>
        <end position="24"/>
    </location>
</feature>
<reference evidence="2 3" key="1">
    <citation type="journal article" date="2018" name="BMC Genomics">
        <title>The genome of Naegleria lovaniensis, the basis for a comparative approach to unravel pathogenicity factors of the human pathogenic amoeba N. fowleri.</title>
        <authorList>
            <person name="Liechti N."/>
            <person name="Schurch N."/>
            <person name="Bruggmann R."/>
            <person name="Wittwer M."/>
        </authorList>
    </citation>
    <scope>NUCLEOTIDE SEQUENCE [LARGE SCALE GENOMIC DNA]</scope>
    <source>
        <strain evidence="2 3">ATCC 30569</strain>
    </source>
</reference>
<feature type="region of interest" description="Disordered" evidence="1">
    <location>
        <begin position="1"/>
        <end position="24"/>
    </location>
</feature>
<dbReference type="Proteomes" id="UP000816034">
    <property type="component" value="Unassembled WGS sequence"/>
</dbReference>
<dbReference type="RefSeq" id="XP_044555132.1">
    <property type="nucleotide sequence ID" value="XM_044700044.1"/>
</dbReference>
<dbReference type="GeneID" id="68102269"/>
<proteinExistence type="predicted"/>
<sequence length="681" mass="78143">MSSSDLMLTVSSCNPPSDSSSSEPLISTRWRDLLLESANGSLFIHEIIPYLNVPFLLNTLYLVSKPIARLIQQQDHHTIVVNLSTSSSTTDHPPQPQQQINKTVFKSMIYFVKGLRVGYWPYPSSQKQQELNHNTRMNVAKMVLEHLACHSNRKEVVMIVDELHYYKDLSVVANTCKSLFLDIAQLVCSNILLMAQFSNLVIKHVKICNGTMKALTNALEQGLQIDRLTVGGVFLVQEMIDISQMFGKNTTVLVEKVVLTSEEAIQLLPIMDQLAFSSLEVLVDGGSSTELMSSFKVKTKSLTIRGPNNTNSKIFLPQVVSNTCEKLEFANIRDNYLAQSFTTLNLLPNLLYLKQLGLDNCKISIAQQENDNNNSERQFYMPNLNVLTLQSCTFSFEKTTDSDEVIWREDNSRFIHMLQIPNATDISLIKMNLKQVPTWSSENIPNLTSLNLEGNRINDHTFNVSYILQHTKLKHLVLRNNDIRLVTTLEPLFKKFQRLDIRDLSIKGKLMRVNGSIQSYSEDILKETERNKYYDSPSGCSFVLGSDADIYRRLKSLFSRDEFEKNPYIPEPHYYLIRYLKKSVLGPPQNIIFWNVLCSAQIDSSTNMDLVREITQFAVYKMREKKWCFFAKIYFTKSRSQLCNMASKDMESSIPYIITNWSYFASHLSFVRQLRDQYGVR</sequence>
<dbReference type="AlphaFoldDB" id="A0AA88H292"/>